<dbReference type="AlphaFoldDB" id="A0A2G5EZB5"/>
<dbReference type="Proteomes" id="UP000230069">
    <property type="component" value="Unassembled WGS sequence"/>
</dbReference>
<dbReference type="Pfam" id="PF08544">
    <property type="entry name" value="GHMP_kinases_C"/>
    <property type="match status" value="1"/>
</dbReference>
<protein>
    <recommendedName>
        <fullName evidence="2">protein-serine/threonine phosphatase</fullName>
        <ecNumber evidence="2">3.1.3.16</ecNumber>
    </recommendedName>
</protein>
<dbReference type="EMBL" id="KZ305020">
    <property type="protein sequence ID" value="PIA60987.1"/>
    <property type="molecule type" value="Genomic_DNA"/>
</dbReference>
<dbReference type="STRING" id="218851.A0A2G5EZB5"/>
<dbReference type="InParanoid" id="A0A2G5EZB5"/>
<dbReference type="Gene3D" id="3.30.70.3170">
    <property type="match status" value="1"/>
</dbReference>
<evidence type="ECO:0000256" key="6">
    <source>
        <dbReference type="ARBA" id="ARBA00048336"/>
    </source>
</evidence>
<dbReference type="SMART" id="SM00577">
    <property type="entry name" value="CPDc"/>
    <property type="match status" value="1"/>
</dbReference>
<gene>
    <name evidence="8" type="ORF">AQUCO_00300479v1</name>
</gene>
<evidence type="ECO:0000256" key="3">
    <source>
        <dbReference type="ARBA" id="ARBA00022801"/>
    </source>
</evidence>
<dbReference type="GO" id="GO:0005634">
    <property type="term" value="C:nucleus"/>
    <property type="evidence" value="ECO:0007669"/>
    <property type="project" value="UniProtKB-SubCell"/>
</dbReference>
<comment type="catalytic activity">
    <reaction evidence="6">
        <text>O-phospho-L-threonyl-[protein] + H2O = L-threonyl-[protein] + phosphate</text>
        <dbReference type="Rhea" id="RHEA:47004"/>
        <dbReference type="Rhea" id="RHEA-COMP:11060"/>
        <dbReference type="Rhea" id="RHEA-COMP:11605"/>
        <dbReference type="ChEBI" id="CHEBI:15377"/>
        <dbReference type="ChEBI" id="CHEBI:30013"/>
        <dbReference type="ChEBI" id="CHEBI:43474"/>
        <dbReference type="ChEBI" id="CHEBI:61977"/>
        <dbReference type="EC" id="3.1.3.16"/>
    </reaction>
</comment>
<dbReference type="SUPFAM" id="SSF56784">
    <property type="entry name" value="HAD-like"/>
    <property type="match status" value="1"/>
</dbReference>
<organism evidence="8 9">
    <name type="scientific">Aquilegia coerulea</name>
    <name type="common">Rocky mountain columbine</name>
    <dbReference type="NCBI Taxonomy" id="218851"/>
    <lineage>
        <taxon>Eukaryota</taxon>
        <taxon>Viridiplantae</taxon>
        <taxon>Streptophyta</taxon>
        <taxon>Embryophyta</taxon>
        <taxon>Tracheophyta</taxon>
        <taxon>Spermatophyta</taxon>
        <taxon>Magnoliopsida</taxon>
        <taxon>Ranunculales</taxon>
        <taxon>Ranunculaceae</taxon>
        <taxon>Thalictroideae</taxon>
        <taxon>Aquilegia</taxon>
    </lineage>
</organism>
<dbReference type="InterPro" id="IPR004274">
    <property type="entry name" value="FCP1_dom"/>
</dbReference>
<reference evidence="8 9" key="1">
    <citation type="submission" date="2017-09" db="EMBL/GenBank/DDBJ databases">
        <title>WGS assembly of Aquilegia coerulea Goldsmith.</title>
        <authorList>
            <person name="Hodges S."/>
            <person name="Kramer E."/>
            <person name="Nordborg M."/>
            <person name="Tomkins J."/>
            <person name="Borevitz J."/>
            <person name="Derieg N."/>
            <person name="Yan J."/>
            <person name="Mihaltcheva S."/>
            <person name="Hayes R.D."/>
            <person name="Rokhsar D."/>
        </authorList>
    </citation>
    <scope>NUCLEOTIDE SEQUENCE [LARGE SCALE GENOMIC DNA]</scope>
    <source>
        <strain evidence="9">cv. Goldsmith</strain>
    </source>
</reference>
<evidence type="ECO:0000256" key="2">
    <source>
        <dbReference type="ARBA" id="ARBA00013081"/>
    </source>
</evidence>
<dbReference type="PANTHER" id="PTHR23081">
    <property type="entry name" value="RNA POLYMERASE II CTD PHOSPHATASE"/>
    <property type="match status" value="1"/>
</dbReference>
<evidence type="ECO:0000256" key="1">
    <source>
        <dbReference type="ARBA" id="ARBA00004123"/>
    </source>
</evidence>
<evidence type="ECO:0000256" key="4">
    <source>
        <dbReference type="ARBA" id="ARBA00023242"/>
    </source>
</evidence>
<keyword evidence="3" id="KW-0378">Hydrolase</keyword>
<dbReference type="InterPro" id="IPR036412">
    <property type="entry name" value="HAD-like_sf"/>
</dbReference>
<dbReference type="InterPro" id="IPR013750">
    <property type="entry name" value="GHMP_kinase_C_dom"/>
</dbReference>
<keyword evidence="9" id="KW-1185">Reference proteome</keyword>
<proteinExistence type="predicted"/>
<comment type="catalytic activity">
    <reaction evidence="5">
        <text>O-phospho-L-seryl-[protein] + H2O = L-seryl-[protein] + phosphate</text>
        <dbReference type="Rhea" id="RHEA:20629"/>
        <dbReference type="Rhea" id="RHEA-COMP:9863"/>
        <dbReference type="Rhea" id="RHEA-COMP:11604"/>
        <dbReference type="ChEBI" id="CHEBI:15377"/>
        <dbReference type="ChEBI" id="CHEBI:29999"/>
        <dbReference type="ChEBI" id="CHEBI:43474"/>
        <dbReference type="ChEBI" id="CHEBI:83421"/>
        <dbReference type="EC" id="3.1.3.16"/>
    </reaction>
</comment>
<dbReference type="OrthoDB" id="10249888at2759"/>
<name>A0A2G5EZB5_AQUCA</name>
<evidence type="ECO:0000313" key="9">
    <source>
        <dbReference type="Proteomes" id="UP000230069"/>
    </source>
</evidence>
<dbReference type="EC" id="3.1.3.16" evidence="2"/>
<dbReference type="InterPro" id="IPR039189">
    <property type="entry name" value="Fcp1"/>
</dbReference>
<sequence length="374" mass="42430">MLGQELNVSEKKETCSNPVPAGRICQHYVQTSDALSAMTCGYIHKDFRVSTEERDQIRADALRKMLDMKKLYLILDLDETLLHSFRLDQLSAEAKHLFEETDSMKDVSKYVTKLRPFVQTFLEEASKMYEILISRDDCTEEHRKTLDIVVAAETAVVILDDTESVWNEHQENLIVINKYYYFGGGGVFPSELIKDESETDGALAQALKVLKHVHQMFFDLELGVKEDFMVRDARNVLKTVWQEFDSVGVGRDLRRASKTRASHVYSEAKCVHAFKDPVQSKLSCPELEELLKICRDNGALGSRLTGGGWGGCAVALVKENIVPQFILNFKGKVLSFKDKERHHKKKEEIGLYLFASKPSSGAAIFKFESEIGLY</sequence>
<dbReference type="Gene3D" id="3.40.50.1000">
    <property type="entry name" value="HAD superfamily/HAD-like"/>
    <property type="match status" value="2"/>
</dbReference>
<comment type="subcellular location">
    <subcellularLocation>
        <location evidence="1">Nucleus</location>
    </subcellularLocation>
</comment>
<dbReference type="SUPFAM" id="SSF55060">
    <property type="entry name" value="GHMP Kinase, C-terminal domain"/>
    <property type="match status" value="1"/>
</dbReference>
<evidence type="ECO:0000313" key="8">
    <source>
        <dbReference type="EMBL" id="PIA60987.1"/>
    </source>
</evidence>
<dbReference type="Pfam" id="PF03031">
    <property type="entry name" value="NIF"/>
    <property type="match status" value="1"/>
</dbReference>
<dbReference type="GO" id="GO:0008420">
    <property type="term" value="F:RNA polymerase II CTD heptapeptide repeat phosphatase activity"/>
    <property type="evidence" value="ECO:0007669"/>
    <property type="project" value="InterPro"/>
</dbReference>
<keyword evidence="4" id="KW-0539">Nucleus</keyword>
<evidence type="ECO:0000256" key="5">
    <source>
        <dbReference type="ARBA" id="ARBA00047761"/>
    </source>
</evidence>
<dbReference type="InterPro" id="IPR036554">
    <property type="entry name" value="GHMP_kinase_C_sf"/>
</dbReference>
<dbReference type="PANTHER" id="PTHR23081:SF36">
    <property type="entry name" value="RNA POLYMERASE II SUBUNIT A C-TERMINAL DOMAIN PHOSPHATASE"/>
    <property type="match status" value="1"/>
</dbReference>
<accession>A0A2G5EZB5</accession>
<dbReference type="InterPro" id="IPR023214">
    <property type="entry name" value="HAD_sf"/>
</dbReference>
<feature type="domain" description="FCP1 homology" evidence="7">
    <location>
        <begin position="69"/>
        <end position="186"/>
    </location>
</feature>
<evidence type="ECO:0000259" key="7">
    <source>
        <dbReference type="SMART" id="SM00577"/>
    </source>
</evidence>